<feature type="transmembrane region" description="Helical" evidence="1">
    <location>
        <begin position="17"/>
        <end position="45"/>
    </location>
</feature>
<evidence type="ECO:0000259" key="2">
    <source>
        <dbReference type="Pfam" id="PF11127"/>
    </source>
</evidence>
<reference evidence="3 4" key="1">
    <citation type="submission" date="2017-10" db="EMBL/GenBank/DDBJ databases">
        <title>Genome of an Actinobacterium that displays light-enhanced growth.</title>
        <authorList>
            <person name="Maresca J.A."/>
            <person name="Hempel P."/>
            <person name="Shevchenko O."/>
            <person name="Miller K.J."/>
            <person name="Hahn M.W."/>
        </authorList>
    </citation>
    <scope>NUCLEOTIDE SEQUENCE [LARGE SCALE GENOMIC DNA]</scope>
    <source>
        <strain evidence="3 4">MWH-Mo1</strain>
    </source>
</reference>
<dbReference type="AlphaFoldDB" id="A0A2Z3RYQ9"/>
<dbReference type="InterPro" id="IPR021309">
    <property type="entry name" value="YgaP-like_TM"/>
</dbReference>
<keyword evidence="1" id="KW-1133">Transmembrane helix</keyword>
<dbReference type="EMBL" id="CP023994">
    <property type="protein sequence ID" value="AWR21827.1"/>
    <property type="molecule type" value="Genomic_DNA"/>
</dbReference>
<organism evidence="3 4">
    <name type="scientific">Aurantimicrobium photophilum</name>
    <dbReference type="NCBI Taxonomy" id="1987356"/>
    <lineage>
        <taxon>Bacteria</taxon>
        <taxon>Bacillati</taxon>
        <taxon>Actinomycetota</taxon>
        <taxon>Actinomycetes</taxon>
        <taxon>Micrococcales</taxon>
        <taxon>Microbacteriaceae</taxon>
        <taxon>Aurantimicrobium</taxon>
    </lineage>
</organism>
<feature type="domain" description="Inner membrane protein YgaP-like transmembrane" evidence="2">
    <location>
        <begin position="10"/>
        <end position="61"/>
    </location>
</feature>
<dbReference type="KEGG" id="aum:AURMO_01235"/>
<protein>
    <recommendedName>
        <fullName evidence="2">Inner membrane protein YgaP-like transmembrane domain-containing protein</fullName>
    </recommendedName>
</protein>
<dbReference type="Proteomes" id="UP000246894">
    <property type="component" value="Chromosome"/>
</dbReference>
<evidence type="ECO:0000256" key="1">
    <source>
        <dbReference type="SAM" id="Phobius"/>
    </source>
</evidence>
<name>A0A2Z3RYQ9_9MICO</name>
<keyword evidence="1" id="KW-0812">Transmembrane</keyword>
<proteinExistence type="predicted"/>
<gene>
    <name evidence="3" type="ORF">AURMO_01235</name>
</gene>
<evidence type="ECO:0000313" key="4">
    <source>
        <dbReference type="Proteomes" id="UP000246894"/>
    </source>
</evidence>
<evidence type="ECO:0000313" key="3">
    <source>
        <dbReference type="EMBL" id="AWR21827.1"/>
    </source>
</evidence>
<accession>A0A2Z3RYQ9</accession>
<keyword evidence="4" id="KW-1185">Reference proteome</keyword>
<dbReference type="Pfam" id="PF11127">
    <property type="entry name" value="YgaP-like_TM"/>
    <property type="match status" value="1"/>
</dbReference>
<dbReference type="RefSeq" id="WP_162532690.1">
    <property type="nucleotide sequence ID" value="NZ_CP023994.1"/>
</dbReference>
<keyword evidence="1" id="KW-0472">Membrane</keyword>
<sequence>MGFTAFMSSTFGRWARIVVGLVLVIAALTWGPIGAIFFFIGLMLISAGASDTCYFGPLFGRGFNGNDNRR</sequence>